<dbReference type="InterPro" id="IPR036760">
    <property type="entry name" value="SspB-like_sf"/>
</dbReference>
<proteinExistence type="predicted"/>
<organism evidence="3 4">
    <name type="scientific">Brytella acorum</name>
    <dbReference type="NCBI Taxonomy" id="2959299"/>
    <lineage>
        <taxon>Bacteria</taxon>
        <taxon>Pseudomonadati</taxon>
        <taxon>Pseudomonadota</taxon>
        <taxon>Alphaproteobacteria</taxon>
        <taxon>Acetobacterales</taxon>
        <taxon>Acetobacteraceae</taxon>
        <taxon>Brytella</taxon>
    </lineage>
</organism>
<feature type="region of interest" description="Disordered" evidence="1">
    <location>
        <begin position="138"/>
        <end position="180"/>
    </location>
</feature>
<keyword evidence="2" id="KW-1133">Transmembrane helix</keyword>
<keyword evidence="2" id="KW-0812">Transmembrane</keyword>
<comment type="caution">
    <text evidence="3">The sequence shown here is derived from an EMBL/GenBank/DDBJ whole genome shotgun (WGS) entry which is preliminary data.</text>
</comment>
<dbReference type="EMBL" id="CATKSH010000003">
    <property type="protein sequence ID" value="CAI9120003.1"/>
    <property type="molecule type" value="Genomic_DNA"/>
</dbReference>
<protein>
    <submittedName>
        <fullName evidence="3">ClpXP protease specificity-enhancing factor SspB</fullName>
    </submittedName>
</protein>
<dbReference type="AlphaFoldDB" id="A0AA35VAS4"/>
<dbReference type="Proteomes" id="UP001176960">
    <property type="component" value="Unassembled WGS sequence"/>
</dbReference>
<accession>A0AA35VAS4</accession>
<sequence length="180" mass="20229">MSDDHDGGFEGDLPESLLPYDEWVEDAYREVMLRALEHAALEGMPGDHHFYLTFQTDYPGVRIPDRLRAQYPHEMTIVLQHQFWDLTVDRRLNEVSVGLSFGGIGSTLVIPFAAITAFADPHVRMALRFSVAVSDAAEEIPPPAETGITADEPEKEAPQQDAQVVSLDAFRRRPPQDERN</sequence>
<evidence type="ECO:0000313" key="4">
    <source>
        <dbReference type="Proteomes" id="UP001176960"/>
    </source>
</evidence>
<feature type="compositionally biased region" description="Basic and acidic residues" evidence="1">
    <location>
        <begin position="169"/>
        <end position="180"/>
    </location>
</feature>
<evidence type="ECO:0000313" key="3">
    <source>
        <dbReference type="EMBL" id="CAI9120003.1"/>
    </source>
</evidence>
<dbReference type="RefSeq" id="WP_289840765.1">
    <property type="nucleotide sequence ID" value="NZ_CATKSH010000003.1"/>
</dbReference>
<keyword evidence="3" id="KW-0378">Hydrolase</keyword>
<name>A0AA35VAS4_9PROT</name>
<evidence type="ECO:0000256" key="2">
    <source>
        <dbReference type="SAM" id="Phobius"/>
    </source>
</evidence>
<keyword evidence="2" id="KW-0472">Membrane</keyword>
<dbReference type="SUPFAM" id="SSF101738">
    <property type="entry name" value="SspB-like"/>
    <property type="match status" value="1"/>
</dbReference>
<dbReference type="GO" id="GO:0006508">
    <property type="term" value="P:proteolysis"/>
    <property type="evidence" value="ECO:0007669"/>
    <property type="project" value="UniProtKB-KW"/>
</dbReference>
<dbReference type="Gene3D" id="2.30.30.220">
    <property type="entry name" value="SspB-like"/>
    <property type="match status" value="1"/>
</dbReference>
<reference evidence="3" key="1">
    <citation type="submission" date="2023-03" db="EMBL/GenBank/DDBJ databases">
        <authorList>
            <person name="Cleenwerck I."/>
        </authorList>
    </citation>
    <scope>NUCLEOTIDE SEQUENCE</scope>
    <source>
        <strain evidence="3">LMG 32879</strain>
    </source>
</reference>
<feature type="transmembrane region" description="Helical" evidence="2">
    <location>
        <begin position="97"/>
        <end position="119"/>
    </location>
</feature>
<dbReference type="GO" id="GO:0008233">
    <property type="term" value="F:peptidase activity"/>
    <property type="evidence" value="ECO:0007669"/>
    <property type="project" value="UniProtKB-KW"/>
</dbReference>
<dbReference type="InterPro" id="IPR007481">
    <property type="entry name" value="SspB"/>
</dbReference>
<evidence type="ECO:0000256" key="1">
    <source>
        <dbReference type="SAM" id="MobiDB-lite"/>
    </source>
</evidence>
<keyword evidence="3" id="KW-0645">Protease</keyword>
<dbReference type="Pfam" id="PF04386">
    <property type="entry name" value="SspB"/>
    <property type="match status" value="1"/>
</dbReference>
<gene>
    <name evidence="3" type="ORF">LMG32879_000831</name>
</gene>
<keyword evidence="4" id="KW-1185">Reference proteome</keyword>